<dbReference type="Proteomes" id="UP000184330">
    <property type="component" value="Unassembled WGS sequence"/>
</dbReference>
<sequence length="177" mass="19588">MQSSQEHGHGSEDQMAWHRALCPRKLGNPFAGESSCSSERNRKNETYDDVWVGLWAVVFDQSTNAVNDPRPRYEARRRPHPMFGVAQALLEGLSLKLCEECSPCWSIAGASAGHIEEYSAGATTALRRETSSGVPDTDQLNHSDHWSEFSEPLITVDRNGIMSLEPLGGTCPLEMLE</sequence>
<organism evidence="1 2">
    <name type="scientific">Phialocephala subalpina</name>
    <dbReference type="NCBI Taxonomy" id="576137"/>
    <lineage>
        <taxon>Eukaryota</taxon>
        <taxon>Fungi</taxon>
        <taxon>Dikarya</taxon>
        <taxon>Ascomycota</taxon>
        <taxon>Pezizomycotina</taxon>
        <taxon>Leotiomycetes</taxon>
        <taxon>Helotiales</taxon>
        <taxon>Mollisiaceae</taxon>
        <taxon>Phialocephala</taxon>
        <taxon>Phialocephala fortinii species complex</taxon>
    </lineage>
</organism>
<gene>
    <name evidence="1" type="ORF">PAC_15383</name>
</gene>
<evidence type="ECO:0000313" key="2">
    <source>
        <dbReference type="Proteomes" id="UP000184330"/>
    </source>
</evidence>
<protein>
    <submittedName>
        <fullName evidence="1">Uncharacterized protein</fullName>
    </submittedName>
</protein>
<dbReference type="AlphaFoldDB" id="A0A1L7XKE6"/>
<evidence type="ECO:0000313" key="1">
    <source>
        <dbReference type="EMBL" id="CZR65483.1"/>
    </source>
</evidence>
<proteinExistence type="predicted"/>
<name>A0A1L7XKE6_9HELO</name>
<dbReference type="EMBL" id="FJOG01000031">
    <property type="protein sequence ID" value="CZR65483.1"/>
    <property type="molecule type" value="Genomic_DNA"/>
</dbReference>
<accession>A0A1L7XKE6</accession>
<reference evidence="1 2" key="1">
    <citation type="submission" date="2016-03" db="EMBL/GenBank/DDBJ databases">
        <authorList>
            <person name="Ploux O."/>
        </authorList>
    </citation>
    <scope>NUCLEOTIDE SEQUENCE [LARGE SCALE GENOMIC DNA]</scope>
    <source>
        <strain evidence="1 2">UAMH 11012</strain>
    </source>
</reference>
<keyword evidence="2" id="KW-1185">Reference proteome</keyword>